<evidence type="ECO:0000313" key="9">
    <source>
        <dbReference type="EMBL" id="GAX72590.1"/>
    </source>
</evidence>
<organism evidence="9 10">
    <name type="scientific">Chlamydomonas eustigma</name>
    <dbReference type="NCBI Taxonomy" id="1157962"/>
    <lineage>
        <taxon>Eukaryota</taxon>
        <taxon>Viridiplantae</taxon>
        <taxon>Chlorophyta</taxon>
        <taxon>core chlorophytes</taxon>
        <taxon>Chlorophyceae</taxon>
        <taxon>CS clade</taxon>
        <taxon>Chlamydomonadales</taxon>
        <taxon>Chlamydomonadaceae</taxon>
        <taxon>Chlamydomonas</taxon>
    </lineage>
</organism>
<dbReference type="Gene3D" id="1.10.10.10">
    <property type="entry name" value="Winged helix-like DNA-binding domain superfamily/Winged helix DNA-binding domain"/>
    <property type="match status" value="1"/>
</dbReference>
<dbReference type="Pfam" id="PF00538">
    <property type="entry name" value="Linker_histone"/>
    <property type="match status" value="1"/>
</dbReference>
<keyword evidence="3 6" id="KW-0158">Chromosome</keyword>
<keyword evidence="10" id="KW-1185">Reference proteome</keyword>
<comment type="caution">
    <text evidence="9">The sequence shown here is derived from an EMBL/GenBank/DDBJ whole genome shotgun (WGS) entry which is preliminary data.</text>
</comment>
<protein>
    <recommendedName>
        <fullName evidence="8">H15 domain-containing protein</fullName>
    </recommendedName>
</protein>
<dbReference type="GO" id="GO:0000786">
    <property type="term" value="C:nucleosome"/>
    <property type="evidence" value="ECO:0007669"/>
    <property type="project" value="InterPro"/>
</dbReference>
<feature type="domain" description="H15" evidence="8">
    <location>
        <begin position="26"/>
        <end position="97"/>
    </location>
</feature>
<dbReference type="OrthoDB" id="1110759at2759"/>
<dbReference type="GO" id="GO:0045910">
    <property type="term" value="P:negative regulation of DNA recombination"/>
    <property type="evidence" value="ECO:0007669"/>
    <property type="project" value="TreeGrafter"/>
</dbReference>
<keyword evidence="5 6" id="KW-0539">Nucleus</keyword>
<reference evidence="9 10" key="1">
    <citation type="submission" date="2017-08" db="EMBL/GenBank/DDBJ databases">
        <title>Acidophilic green algal genome provides insights into adaptation to an acidic environment.</title>
        <authorList>
            <person name="Hirooka S."/>
            <person name="Hirose Y."/>
            <person name="Kanesaki Y."/>
            <person name="Higuchi S."/>
            <person name="Fujiwara T."/>
            <person name="Onuma R."/>
            <person name="Era A."/>
            <person name="Ohbayashi R."/>
            <person name="Uzuka A."/>
            <person name="Nozaki H."/>
            <person name="Yoshikawa H."/>
            <person name="Miyagishima S.Y."/>
        </authorList>
    </citation>
    <scope>NUCLEOTIDE SEQUENCE [LARGE SCALE GENOMIC DNA]</scope>
    <source>
        <strain evidence="9 10">NIES-2499</strain>
    </source>
</reference>
<dbReference type="STRING" id="1157962.A0A250WPX2"/>
<evidence type="ECO:0000256" key="5">
    <source>
        <dbReference type="ARBA" id="ARBA00023242"/>
    </source>
</evidence>
<dbReference type="GO" id="GO:0031492">
    <property type="term" value="F:nucleosomal DNA binding"/>
    <property type="evidence" value="ECO:0007669"/>
    <property type="project" value="TreeGrafter"/>
</dbReference>
<evidence type="ECO:0000256" key="6">
    <source>
        <dbReference type="RuleBase" id="RU003894"/>
    </source>
</evidence>
<feature type="compositionally biased region" description="Basic residues" evidence="7">
    <location>
        <begin position="162"/>
        <end position="189"/>
    </location>
</feature>
<accession>A0A250WPX2</accession>
<dbReference type="InterPro" id="IPR005818">
    <property type="entry name" value="Histone_H1/H5_H15"/>
</dbReference>
<comment type="similarity">
    <text evidence="6">Belongs to the histone H1/H5 family.</text>
</comment>
<dbReference type="GO" id="GO:0030527">
    <property type="term" value="F:structural constituent of chromatin"/>
    <property type="evidence" value="ECO:0007669"/>
    <property type="project" value="InterPro"/>
</dbReference>
<gene>
    <name evidence="9" type="ORF">CEUSTIGMA_g46.t1</name>
</gene>
<dbReference type="EMBL" id="BEGY01000001">
    <property type="protein sequence ID" value="GAX72590.1"/>
    <property type="molecule type" value="Genomic_DNA"/>
</dbReference>
<dbReference type="GO" id="GO:0030261">
    <property type="term" value="P:chromosome condensation"/>
    <property type="evidence" value="ECO:0007669"/>
    <property type="project" value="TreeGrafter"/>
</dbReference>
<feature type="compositionally biased region" description="Basic and acidic residues" evidence="7">
    <location>
        <begin position="149"/>
        <end position="158"/>
    </location>
</feature>
<dbReference type="InterPro" id="IPR036390">
    <property type="entry name" value="WH_DNA-bd_sf"/>
</dbReference>
<dbReference type="GO" id="GO:0005634">
    <property type="term" value="C:nucleus"/>
    <property type="evidence" value="ECO:0007669"/>
    <property type="project" value="UniProtKB-SubCell"/>
</dbReference>
<evidence type="ECO:0000256" key="4">
    <source>
        <dbReference type="ARBA" id="ARBA00023125"/>
    </source>
</evidence>
<comment type="subcellular location">
    <subcellularLocation>
        <location evidence="2">Chromosome</location>
    </subcellularLocation>
    <subcellularLocation>
        <location evidence="1 6">Nucleus</location>
    </subcellularLocation>
</comment>
<dbReference type="AlphaFoldDB" id="A0A250WPX2"/>
<proteinExistence type="inferred from homology"/>
<dbReference type="PROSITE" id="PS51504">
    <property type="entry name" value="H15"/>
    <property type="match status" value="1"/>
</dbReference>
<dbReference type="Proteomes" id="UP000232323">
    <property type="component" value="Unassembled WGS sequence"/>
</dbReference>
<evidence type="ECO:0000256" key="1">
    <source>
        <dbReference type="ARBA" id="ARBA00004123"/>
    </source>
</evidence>
<dbReference type="InterPro" id="IPR036388">
    <property type="entry name" value="WH-like_DNA-bd_sf"/>
</dbReference>
<sequence>MSTAAPTTAPIVAKKPKAVKPKSDKPSVSYVDLVKEAIVTLKERSGSSVAAIKKAIEAKGVAKALGAGWEKRLFLSIKAMVKSGKLVKVKASFKLGDKLKKVKKVAVKKVKAVKPKGVKKVAKASKPKTEGEKKAVKPKAAKKPAAAKPKTEKKEKTAKPVGVKKVKATKPKAPKAVKPKTVKAKKPKAPKPAPAPKA</sequence>
<dbReference type="SUPFAM" id="SSF46785">
    <property type="entry name" value="Winged helix' DNA-binding domain"/>
    <property type="match status" value="1"/>
</dbReference>
<evidence type="ECO:0000256" key="2">
    <source>
        <dbReference type="ARBA" id="ARBA00004286"/>
    </source>
</evidence>
<evidence type="ECO:0000256" key="3">
    <source>
        <dbReference type="ARBA" id="ARBA00022454"/>
    </source>
</evidence>
<feature type="region of interest" description="Disordered" evidence="7">
    <location>
        <begin position="114"/>
        <end position="198"/>
    </location>
</feature>
<dbReference type="PRINTS" id="PR00624">
    <property type="entry name" value="HISTONEH5"/>
</dbReference>
<dbReference type="GO" id="GO:0006334">
    <property type="term" value="P:nucleosome assembly"/>
    <property type="evidence" value="ECO:0007669"/>
    <property type="project" value="InterPro"/>
</dbReference>
<keyword evidence="4 6" id="KW-0238">DNA-binding</keyword>
<feature type="compositionally biased region" description="Basic residues" evidence="7">
    <location>
        <begin position="114"/>
        <end position="126"/>
    </location>
</feature>
<dbReference type="PANTHER" id="PTHR11467:SF36">
    <property type="entry name" value="HISTONE 24-RELATED"/>
    <property type="match status" value="1"/>
</dbReference>
<dbReference type="PANTHER" id="PTHR11467">
    <property type="entry name" value="HISTONE H1"/>
    <property type="match status" value="1"/>
</dbReference>
<evidence type="ECO:0000256" key="7">
    <source>
        <dbReference type="SAM" id="MobiDB-lite"/>
    </source>
</evidence>
<evidence type="ECO:0000259" key="8">
    <source>
        <dbReference type="PROSITE" id="PS51504"/>
    </source>
</evidence>
<dbReference type="GO" id="GO:0003690">
    <property type="term" value="F:double-stranded DNA binding"/>
    <property type="evidence" value="ECO:0007669"/>
    <property type="project" value="TreeGrafter"/>
</dbReference>
<dbReference type="SMART" id="SM00526">
    <property type="entry name" value="H15"/>
    <property type="match status" value="1"/>
</dbReference>
<dbReference type="InterPro" id="IPR005819">
    <property type="entry name" value="H1/H5"/>
</dbReference>
<name>A0A250WPX2_9CHLO</name>
<evidence type="ECO:0000313" key="10">
    <source>
        <dbReference type="Proteomes" id="UP000232323"/>
    </source>
</evidence>